<dbReference type="OrthoDB" id="9788659at2"/>
<proteinExistence type="predicted"/>
<feature type="region of interest" description="Disordered" evidence="9">
    <location>
        <begin position="572"/>
        <end position="606"/>
    </location>
</feature>
<protein>
    <recommendedName>
        <fullName evidence="1">non-specific serine/threonine protein kinase</fullName>
        <ecNumber evidence="1">2.7.11.1</ecNumber>
    </recommendedName>
</protein>
<dbReference type="PROSITE" id="PS00108">
    <property type="entry name" value="PROTEIN_KINASE_ST"/>
    <property type="match status" value="1"/>
</dbReference>
<dbReference type="eggNOG" id="COG0515">
    <property type="taxonomic scope" value="Bacteria"/>
</dbReference>
<dbReference type="PROSITE" id="PS50011">
    <property type="entry name" value="PROTEIN_KINASE_DOM"/>
    <property type="match status" value="1"/>
</dbReference>
<evidence type="ECO:0000256" key="6">
    <source>
        <dbReference type="ARBA" id="ARBA00022840"/>
    </source>
</evidence>
<dbReference type="Proteomes" id="UP000051054">
    <property type="component" value="Unassembled WGS sequence"/>
</dbReference>
<evidence type="ECO:0000256" key="8">
    <source>
        <dbReference type="ARBA" id="ARBA00048679"/>
    </source>
</evidence>
<keyword evidence="14" id="KW-1185">Reference proteome</keyword>
<dbReference type="Pfam" id="PF03793">
    <property type="entry name" value="PASTA"/>
    <property type="match status" value="3"/>
</dbReference>
<dbReference type="SMART" id="SM00740">
    <property type="entry name" value="PASTA"/>
    <property type="match status" value="3"/>
</dbReference>
<dbReference type="Pfam" id="PF00069">
    <property type="entry name" value="Pkinase"/>
    <property type="match status" value="1"/>
</dbReference>
<dbReference type="STRING" id="1423755.FC40_GL000647"/>
<dbReference type="GO" id="GO:0005524">
    <property type="term" value="F:ATP binding"/>
    <property type="evidence" value="ECO:0007669"/>
    <property type="project" value="UniProtKB-KW"/>
</dbReference>
<evidence type="ECO:0000259" key="12">
    <source>
        <dbReference type="PROSITE" id="PS51178"/>
    </source>
</evidence>
<dbReference type="Gene3D" id="1.10.510.10">
    <property type="entry name" value="Transferase(Phosphotransferase) domain 1"/>
    <property type="match status" value="1"/>
</dbReference>
<keyword evidence="3" id="KW-0808">Transferase</keyword>
<feature type="domain" description="PASTA" evidence="12">
    <location>
        <begin position="363"/>
        <end position="430"/>
    </location>
</feature>
<dbReference type="FunFam" id="3.30.200.20:FF:000035">
    <property type="entry name" value="Serine/threonine protein kinase Stk1"/>
    <property type="match status" value="1"/>
</dbReference>
<dbReference type="RefSeq" id="WP_025021997.1">
    <property type="nucleotide sequence ID" value="NZ_AZGD01000090.1"/>
</dbReference>
<keyword evidence="5 13" id="KW-0418">Kinase</keyword>
<dbReference type="GO" id="GO:0004674">
    <property type="term" value="F:protein serine/threonine kinase activity"/>
    <property type="evidence" value="ECO:0007669"/>
    <property type="project" value="UniProtKB-KW"/>
</dbReference>
<sequence>MEPGYILNKRYQIIRTLGEGGMANVYLANDLVEHRQVTIKVLRLDLQTDESALRRFKREAKALSELDNENIVKIYDISQSNDGLQFLVMEYIEGTDLKEYIKENYPLKYETVVQIMDQILSAVSYAHKQNIIHRDLKPKNILIDKNNVVKITDFGISMATTESTLTQTNSMLGSVHYISPEQARGSMITKQSDIYSLGIVLFELLVGHVPYKGETAISVALKHYKSKIPSVKKIDPKIPQALENVILHATSKSLSDRYQTVAAMRDDLRTTLNEERKEEKIWRPQILIEEETKIIPQINHEDEMIEDDTIELPIKKKYVVPENISLREVLKQKYSRKEVGIFLGAISFITVVITVIIFAITTTPKVISMPDIRGLSKSQATEILDSHKLSLGQVKYQYSSDYNYGQIIKSFPKKDKKVRQQTAINVIISKGPDAKKFGDYRGQNYQAVKKRLEKQGVHVYEEEKYTDSAETGAILKQSISQKEKVVMSETTVTFTISKGPTYFKVRMLSGMSKDQIDAYAQSEGIKVVYQYEYSDTIAENQVIKQGPAPNATMYRGQTLIVILSRGKVLGNENSNSKEKFNQGEGNNRESESLNSTSNSLSQLQQK</sequence>
<reference evidence="13 14" key="1">
    <citation type="journal article" date="2015" name="Genome Announc.">
        <title>Expanding the biotechnology potential of lactobacilli through comparative genomics of 213 strains and associated genera.</title>
        <authorList>
            <person name="Sun Z."/>
            <person name="Harris H.M."/>
            <person name="McCann A."/>
            <person name="Guo C."/>
            <person name="Argimon S."/>
            <person name="Zhang W."/>
            <person name="Yang X."/>
            <person name="Jeffery I.B."/>
            <person name="Cooney J.C."/>
            <person name="Kagawa T.F."/>
            <person name="Liu W."/>
            <person name="Song Y."/>
            <person name="Salvetti E."/>
            <person name="Wrobel A."/>
            <person name="Rasinkangas P."/>
            <person name="Parkhill J."/>
            <person name="Rea M.C."/>
            <person name="O'Sullivan O."/>
            <person name="Ritari J."/>
            <person name="Douillard F.P."/>
            <person name="Paul Ross R."/>
            <person name="Yang R."/>
            <person name="Briner A.E."/>
            <person name="Felis G.E."/>
            <person name="de Vos W.M."/>
            <person name="Barrangou R."/>
            <person name="Klaenhammer T.R."/>
            <person name="Caufield P.W."/>
            <person name="Cui Y."/>
            <person name="Zhang H."/>
            <person name="O'Toole P.W."/>
        </authorList>
    </citation>
    <scope>NUCLEOTIDE SEQUENCE [LARGE SCALE GENOMIC DNA]</scope>
    <source>
        <strain evidence="13 14">DSM 18933</strain>
    </source>
</reference>
<gene>
    <name evidence="13" type="ORF">FC40_GL000647</name>
</gene>
<feature type="transmembrane region" description="Helical" evidence="10">
    <location>
        <begin position="339"/>
        <end position="360"/>
    </location>
</feature>
<dbReference type="InterPro" id="IPR005543">
    <property type="entry name" value="PASTA_dom"/>
</dbReference>
<evidence type="ECO:0000313" key="13">
    <source>
        <dbReference type="EMBL" id="KRM18862.1"/>
    </source>
</evidence>
<dbReference type="CDD" id="cd14014">
    <property type="entry name" value="STKc_PknB_like"/>
    <property type="match status" value="1"/>
</dbReference>
<dbReference type="InterPro" id="IPR011009">
    <property type="entry name" value="Kinase-like_dom_sf"/>
</dbReference>
<keyword evidence="10" id="KW-0472">Membrane</keyword>
<comment type="catalytic activity">
    <reaction evidence="8">
        <text>L-seryl-[protein] + ATP = O-phospho-L-seryl-[protein] + ADP + H(+)</text>
        <dbReference type="Rhea" id="RHEA:17989"/>
        <dbReference type="Rhea" id="RHEA-COMP:9863"/>
        <dbReference type="Rhea" id="RHEA-COMP:11604"/>
        <dbReference type="ChEBI" id="CHEBI:15378"/>
        <dbReference type="ChEBI" id="CHEBI:29999"/>
        <dbReference type="ChEBI" id="CHEBI:30616"/>
        <dbReference type="ChEBI" id="CHEBI:83421"/>
        <dbReference type="ChEBI" id="CHEBI:456216"/>
        <dbReference type="EC" id="2.7.11.1"/>
    </reaction>
</comment>
<dbReference type="NCBIfam" id="NF033483">
    <property type="entry name" value="PknB_PASTA_kin"/>
    <property type="match status" value="1"/>
</dbReference>
<dbReference type="PROSITE" id="PS51178">
    <property type="entry name" value="PASTA"/>
    <property type="match status" value="3"/>
</dbReference>
<dbReference type="SUPFAM" id="SSF56112">
    <property type="entry name" value="Protein kinase-like (PK-like)"/>
    <property type="match status" value="1"/>
</dbReference>
<name>A0A0R1WM21_9LACO</name>
<dbReference type="EMBL" id="AZGD01000090">
    <property type="protein sequence ID" value="KRM18862.1"/>
    <property type="molecule type" value="Genomic_DNA"/>
</dbReference>
<evidence type="ECO:0000313" key="14">
    <source>
        <dbReference type="Proteomes" id="UP000051054"/>
    </source>
</evidence>
<keyword evidence="6" id="KW-0067">ATP-binding</keyword>
<evidence type="ECO:0000256" key="10">
    <source>
        <dbReference type="SAM" id="Phobius"/>
    </source>
</evidence>
<feature type="domain" description="Protein kinase" evidence="11">
    <location>
        <begin position="11"/>
        <end position="272"/>
    </location>
</feature>
<dbReference type="Gene3D" id="3.30.200.20">
    <property type="entry name" value="Phosphorylase Kinase, domain 1"/>
    <property type="match status" value="1"/>
</dbReference>
<feature type="domain" description="PASTA" evidence="12">
    <location>
        <begin position="431"/>
        <end position="498"/>
    </location>
</feature>
<feature type="compositionally biased region" description="Low complexity" evidence="9">
    <location>
        <begin position="592"/>
        <end position="606"/>
    </location>
</feature>
<evidence type="ECO:0000256" key="1">
    <source>
        <dbReference type="ARBA" id="ARBA00012513"/>
    </source>
</evidence>
<evidence type="ECO:0000256" key="5">
    <source>
        <dbReference type="ARBA" id="ARBA00022777"/>
    </source>
</evidence>
<comment type="caution">
    <text evidence="13">The sequence shown here is derived from an EMBL/GenBank/DDBJ whole genome shotgun (WGS) entry which is preliminary data.</text>
</comment>
<accession>A0A0R1WM21</accession>
<dbReference type="InterPro" id="IPR008271">
    <property type="entry name" value="Ser/Thr_kinase_AS"/>
</dbReference>
<feature type="compositionally biased region" description="Basic and acidic residues" evidence="9">
    <location>
        <begin position="575"/>
        <end position="591"/>
    </location>
</feature>
<dbReference type="SMART" id="SM00220">
    <property type="entry name" value="S_TKc"/>
    <property type="match status" value="1"/>
</dbReference>
<dbReference type="PANTHER" id="PTHR43289:SF34">
    <property type="entry name" value="SERINE_THREONINE-PROTEIN KINASE YBDM-RELATED"/>
    <property type="match status" value="1"/>
</dbReference>
<dbReference type="EC" id="2.7.11.1" evidence="1"/>
<keyword evidence="4" id="KW-0547">Nucleotide-binding</keyword>
<dbReference type="InterPro" id="IPR000719">
    <property type="entry name" value="Prot_kinase_dom"/>
</dbReference>
<dbReference type="Gene3D" id="3.30.10.20">
    <property type="match status" value="3"/>
</dbReference>
<evidence type="ECO:0000256" key="3">
    <source>
        <dbReference type="ARBA" id="ARBA00022679"/>
    </source>
</evidence>
<feature type="domain" description="PASTA" evidence="12">
    <location>
        <begin position="499"/>
        <end position="565"/>
    </location>
</feature>
<evidence type="ECO:0000256" key="9">
    <source>
        <dbReference type="SAM" id="MobiDB-lite"/>
    </source>
</evidence>
<keyword evidence="10" id="KW-0812">Transmembrane</keyword>
<keyword evidence="10" id="KW-1133">Transmembrane helix</keyword>
<comment type="catalytic activity">
    <reaction evidence="7">
        <text>L-threonyl-[protein] + ATP = O-phospho-L-threonyl-[protein] + ADP + H(+)</text>
        <dbReference type="Rhea" id="RHEA:46608"/>
        <dbReference type="Rhea" id="RHEA-COMP:11060"/>
        <dbReference type="Rhea" id="RHEA-COMP:11605"/>
        <dbReference type="ChEBI" id="CHEBI:15378"/>
        <dbReference type="ChEBI" id="CHEBI:30013"/>
        <dbReference type="ChEBI" id="CHEBI:30616"/>
        <dbReference type="ChEBI" id="CHEBI:61977"/>
        <dbReference type="ChEBI" id="CHEBI:456216"/>
        <dbReference type="EC" id="2.7.11.1"/>
    </reaction>
</comment>
<evidence type="ECO:0000256" key="7">
    <source>
        <dbReference type="ARBA" id="ARBA00047899"/>
    </source>
</evidence>
<dbReference type="PATRIC" id="fig|1423755.3.peg.701"/>
<dbReference type="CDD" id="cd06577">
    <property type="entry name" value="PASTA_pknB"/>
    <property type="match status" value="2"/>
</dbReference>
<dbReference type="AlphaFoldDB" id="A0A0R1WM21"/>
<keyword evidence="2" id="KW-0723">Serine/threonine-protein kinase</keyword>
<evidence type="ECO:0000256" key="2">
    <source>
        <dbReference type="ARBA" id="ARBA00022527"/>
    </source>
</evidence>
<dbReference type="PANTHER" id="PTHR43289">
    <property type="entry name" value="MITOGEN-ACTIVATED PROTEIN KINASE KINASE KINASE 20-RELATED"/>
    <property type="match status" value="1"/>
</dbReference>
<evidence type="ECO:0000259" key="11">
    <source>
        <dbReference type="PROSITE" id="PS50011"/>
    </source>
</evidence>
<dbReference type="FunFam" id="1.10.510.10:FF:000021">
    <property type="entry name" value="Serine/threonine protein kinase"/>
    <property type="match status" value="1"/>
</dbReference>
<evidence type="ECO:0000256" key="4">
    <source>
        <dbReference type="ARBA" id="ARBA00022741"/>
    </source>
</evidence>
<organism evidence="13 14">
    <name type="scientific">Ligilactobacillus hayakitensis DSM 18933 = JCM 14209</name>
    <dbReference type="NCBI Taxonomy" id="1423755"/>
    <lineage>
        <taxon>Bacteria</taxon>
        <taxon>Bacillati</taxon>
        <taxon>Bacillota</taxon>
        <taxon>Bacilli</taxon>
        <taxon>Lactobacillales</taxon>
        <taxon>Lactobacillaceae</taxon>
        <taxon>Ligilactobacillus</taxon>
    </lineage>
</organism>